<evidence type="ECO:0000313" key="2">
    <source>
        <dbReference type="EMBL" id="EKG21742.1"/>
    </source>
</evidence>
<accession>K2SA28</accession>
<proteinExistence type="predicted"/>
<dbReference type="InParanoid" id="K2SA28"/>
<dbReference type="HOGENOM" id="CLU_1402686_0_0_1"/>
<evidence type="ECO:0000313" key="3">
    <source>
        <dbReference type="Proteomes" id="UP000007129"/>
    </source>
</evidence>
<feature type="region of interest" description="Disordered" evidence="1">
    <location>
        <begin position="1"/>
        <end position="129"/>
    </location>
</feature>
<reference evidence="2 3" key="1">
    <citation type="journal article" date="2012" name="BMC Genomics">
        <title>Tools to kill: Genome of one of the most destructive plant pathogenic fungi Macrophomina phaseolina.</title>
        <authorList>
            <person name="Islam M.S."/>
            <person name="Haque M.S."/>
            <person name="Islam M.M."/>
            <person name="Emdad E.M."/>
            <person name="Halim A."/>
            <person name="Hossen Q.M.M."/>
            <person name="Hossain M.Z."/>
            <person name="Ahmed B."/>
            <person name="Rahim S."/>
            <person name="Rahman M.S."/>
            <person name="Alam M.M."/>
            <person name="Hou S."/>
            <person name="Wan X."/>
            <person name="Saito J.A."/>
            <person name="Alam M."/>
        </authorList>
    </citation>
    <scope>NUCLEOTIDE SEQUENCE [LARGE SCALE GENOMIC DNA]</scope>
    <source>
        <strain evidence="2 3">MS6</strain>
    </source>
</reference>
<gene>
    <name evidence="2" type="ORF">MPH_00913</name>
</gene>
<dbReference type="OrthoDB" id="10633637at2759"/>
<dbReference type="EMBL" id="AHHD01000038">
    <property type="protein sequence ID" value="EKG21742.1"/>
    <property type="molecule type" value="Genomic_DNA"/>
</dbReference>
<dbReference type="VEuPathDB" id="FungiDB:MPH_00913"/>
<sequence length="194" mass="21639">MNPVRHVSINQQQSQSQKRARSESVSGMNRPSPMQITMQTLQRPKSTPGMGSGKKEDKILAQPLTPRVENKCLTEEGIKKEKVFKGKENEKPRREPANAKENATLGKPSSKQNAPTALPKKQSQVRPGSDQYVPKAILIMLDEEEQAAAILTSFLHGFGAWCLPQGFHQRRCARYSEIAEGEETEEEDVKQANS</sequence>
<name>K2SA28_MACPH</name>
<feature type="compositionally biased region" description="Basic and acidic residues" evidence="1">
    <location>
        <begin position="68"/>
        <end position="98"/>
    </location>
</feature>
<organism evidence="2 3">
    <name type="scientific">Macrophomina phaseolina (strain MS6)</name>
    <name type="common">Charcoal rot fungus</name>
    <dbReference type="NCBI Taxonomy" id="1126212"/>
    <lineage>
        <taxon>Eukaryota</taxon>
        <taxon>Fungi</taxon>
        <taxon>Dikarya</taxon>
        <taxon>Ascomycota</taxon>
        <taxon>Pezizomycotina</taxon>
        <taxon>Dothideomycetes</taxon>
        <taxon>Dothideomycetes incertae sedis</taxon>
        <taxon>Botryosphaeriales</taxon>
        <taxon>Botryosphaeriaceae</taxon>
        <taxon>Macrophomina</taxon>
    </lineage>
</organism>
<protein>
    <submittedName>
        <fullName evidence="2">Uncharacterized protein</fullName>
    </submittedName>
</protein>
<dbReference type="Proteomes" id="UP000007129">
    <property type="component" value="Unassembled WGS sequence"/>
</dbReference>
<dbReference type="AlphaFoldDB" id="K2SA28"/>
<feature type="compositionally biased region" description="Polar residues" evidence="1">
    <location>
        <begin position="23"/>
        <end position="45"/>
    </location>
</feature>
<feature type="compositionally biased region" description="Polar residues" evidence="1">
    <location>
        <begin position="107"/>
        <end position="126"/>
    </location>
</feature>
<evidence type="ECO:0000256" key="1">
    <source>
        <dbReference type="SAM" id="MobiDB-lite"/>
    </source>
</evidence>
<comment type="caution">
    <text evidence="2">The sequence shown here is derived from an EMBL/GenBank/DDBJ whole genome shotgun (WGS) entry which is preliminary data.</text>
</comment>